<feature type="compositionally biased region" description="Acidic residues" evidence="1">
    <location>
        <begin position="409"/>
        <end position="423"/>
    </location>
</feature>
<evidence type="ECO:0000313" key="3">
    <source>
        <dbReference type="Proteomes" id="UP000601435"/>
    </source>
</evidence>
<evidence type="ECO:0000256" key="1">
    <source>
        <dbReference type="SAM" id="MobiDB-lite"/>
    </source>
</evidence>
<dbReference type="OrthoDB" id="433812at2759"/>
<dbReference type="Proteomes" id="UP000601435">
    <property type="component" value="Unassembled WGS sequence"/>
</dbReference>
<dbReference type="AlphaFoldDB" id="A0A812XBE5"/>
<comment type="caution">
    <text evidence="2">The sequence shown here is derived from an EMBL/GenBank/DDBJ whole genome shotgun (WGS) entry which is preliminary data.</text>
</comment>
<gene>
    <name evidence="2" type="primary">CRYD</name>
    <name evidence="2" type="ORF">SNEC2469_LOCUS20616</name>
</gene>
<protein>
    <submittedName>
        <fullName evidence="2">CRYD protein</fullName>
    </submittedName>
</protein>
<sequence length="542" mass="59886">MPRKGTPVADKDALLGLAKSWEKAKLIRGHLLKTGNLLRWPAPNKVGCINFETMALNYKVLTKLLHIWLPAIDTLRSVNIFACREEVTKLRSSLSLPDDAVKVACDAESLKNFMSYIVKRHDGAARRDPQVAKLFEITSMYFQVVEKDEAPPPADEDVHSEDDCKVEEMQEPEEEDLDDIDLARALGAARAASIASSSAASLHTGLTADLEMKANLKDSPDVRIVTPTPRDVLVMDKRQKIEALRQEIEKRKRSLQCARPWKHRKLAVSEQETQIVDMSPISKNLQELFNEAADSEPFQDSGASASGVRAAASGEIEEDVKPVADGPPDPEDLFNCEAKDFITRESQFAKKPDDEDDENDMEKASAKGEVEAEEGSGKKKGRPRKAVTGDDGLETKAKASDEMEKKDDEPGEVVDPEGGDDDTDRPAESAPTNPKKSTKPRKPKTEQTSEPKATNAKAAKKEPEAKEGDPKPIFARRYRPGFCVFAGKRWDAIKDSFELHIESRVRCPSTEAGYEKKAWDSSRLAKVCATAAESFLALESTQ</sequence>
<proteinExistence type="predicted"/>
<feature type="non-terminal residue" evidence="2">
    <location>
        <position position="1"/>
    </location>
</feature>
<feature type="region of interest" description="Disordered" evidence="1">
    <location>
        <begin position="294"/>
        <end position="474"/>
    </location>
</feature>
<evidence type="ECO:0000313" key="2">
    <source>
        <dbReference type="EMBL" id="CAE7715108.1"/>
    </source>
</evidence>
<feature type="compositionally biased region" description="Basic and acidic residues" evidence="1">
    <location>
        <begin position="337"/>
        <end position="353"/>
    </location>
</feature>
<feature type="compositionally biased region" description="Basic and acidic residues" evidence="1">
    <location>
        <begin position="361"/>
        <end position="370"/>
    </location>
</feature>
<reference evidence="2" key="1">
    <citation type="submission" date="2021-02" db="EMBL/GenBank/DDBJ databases">
        <authorList>
            <person name="Dougan E. K."/>
            <person name="Rhodes N."/>
            <person name="Thang M."/>
            <person name="Chan C."/>
        </authorList>
    </citation>
    <scope>NUCLEOTIDE SEQUENCE</scope>
</reference>
<dbReference type="EMBL" id="CAJNJA010036052">
    <property type="protein sequence ID" value="CAE7715108.1"/>
    <property type="molecule type" value="Genomic_DNA"/>
</dbReference>
<keyword evidence="3" id="KW-1185">Reference proteome</keyword>
<feature type="compositionally biased region" description="Basic and acidic residues" evidence="1">
    <location>
        <begin position="459"/>
        <end position="470"/>
    </location>
</feature>
<feature type="compositionally biased region" description="Basic and acidic residues" evidence="1">
    <location>
        <begin position="393"/>
        <end position="408"/>
    </location>
</feature>
<organism evidence="2 3">
    <name type="scientific">Symbiodinium necroappetens</name>
    <dbReference type="NCBI Taxonomy" id="1628268"/>
    <lineage>
        <taxon>Eukaryota</taxon>
        <taxon>Sar</taxon>
        <taxon>Alveolata</taxon>
        <taxon>Dinophyceae</taxon>
        <taxon>Suessiales</taxon>
        <taxon>Symbiodiniaceae</taxon>
        <taxon>Symbiodinium</taxon>
    </lineage>
</organism>
<name>A0A812XBE5_9DINO</name>
<feature type="compositionally biased region" description="Low complexity" evidence="1">
    <location>
        <begin position="301"/>
        <end position="314"/>
    </location>
</feature>
<accession>A0A812XBE5</accession>